<dbReference type="AlphaFoldDB" id="A0A183FLR3"/>
<organism evidence="2 3">
    <name type="scientific">Heligmosomoides polygyrus</name>
    <name type="common">Parasitic roundworm</name>
    <dbReference type="NCBI Taxonomy" id="6339"/>
    <lineage>
        <taxon>Eukaryota</taxon>
        <taxon>Metazoa</taxon>
        <taxon>Ecdysozoa</taxon>
        <taxon>Nematoda</taxon>
        <taxon>Chromadorea</taxon>
        <taxon>Rhabditida</taxon>
        <taxon>Rhabditina</taxon>
        <taxon>Rhabditomorpha</taxon>
        <taxon>Strongyloidea</taxon>
        <taxon>Heligmosomidae</taxon>
        <taxon>Heligmosomoides</taxon>
    </lineage>
</organism>
<keyword evidence="2" id="KW-1185">Reference proteome</keyword>
<accession>A0A3P8BGD6</accession>
<gene>
    <name evidence="1" type="ORF">HPBE_LOCUS8232</name>
</gene>
<dbReference type="EMBL" id="UZAH01026093">
    <property type="protein sequence ID" value="VDO75488.1"/>
    <property type="molecule type" value="Genomic_DNA"/>
</dbReference>
<accession>A0A183FLR3</accession>
<reference evidence="3" key="2">
    <citation type="submission" date="2019-09" db="UniProtKB">
        <authorList>
            <consortium name="WormBaseParasite"/>
        </authorList>
    </citation>
    <scope>IDENTIFICATION</scope>
</reference>
<sequence length="89" mass="10103">MQKKTCRLRRLTKTTVPQRNPISGGTERSRLRRVKWLNRDLGRDIPGMEIARALVVYNCESASLRAYRTTVSHANISAMPSCASEMPIE</sequence>
<dbReference type="Proteomes" id="UP000050761">
    <property type="component" value="Unassembled WGS sequence"/>
</dbReference>
<name>A0A183FLR3_HELPZ</name>
<evidence type="ECO:0000313" key="3">
    <source>
        <dbReference type="WBParaSite" id="HPBE_0000823101-mRNA-1"/>
    </source>
</evidence>
<evidence type="ECO:0000313" key="2">
    <source>
        <dbReference type="Proteomes" id="UP000050761"/>
    </source>
</evidence>
<evidence type="ECO:0000313" key="1">
    <source>
        <dbReference type="EMBL" id="VDO75488.1"/>
    </source>
</evidence>
<protein>
    <submittedName>
        <fullName evidence="1 3">Uncharacterized protein</fullName>
    </submittedName>
</protein>
<dbReference type="WBParaSite" id="HPBE_0000823101-mRNA-1">
    <property type="protein sequence ID" value="HPBE_0000823101-mRNA-1"/>
    <property type="gene ID" value="HPBE_0000823101"/>
</dbReference>
<proteinExistence type="predicted"/>
<reference evidence="1 2" key="1">
    <citation type="submission" date="2018-11" db="EMBL/GenBank/DDBJ databases">
        <authorList>
            <consortium name="Pathogen Informatics"/>
        </authorList>
    </citation>
    <scope>NUCLEOTIDE SEQUENCE [LARGE SCALE GENOMIC DNA]</scope>
</reference>